<dbReference type="AlphaFoldDB" id="A0A7R8WVG6"/>
<organism evidence="1">
    <name type="scientific">Cyprideis torosa</name>
    <dbReference type="NCBI Taxonomy" id="163714"/>
    <lineage>
        <taxon>Eukaryota</taxon>
        <taxon>Metazoa</taxon>
        <taxon>Ecdysozoa</taxon>
        <taxon>Arthropoda</taxon>
        <taxon>Crustacea</taxon>
        <taxon>Oligostraca</taxon>
        <taxon>Ostracoda</taxon>
        <taxon>Podocopa</taxon>
        <taxon>Podocopida</taxon>
        <taxon>Cytherocopina</taxon>
        <taxon>Cytheroidea</taxon>
        <taxon>Cytherideidae</taxon>
        <taxon>Cyprideis</taxon>
    </lineage>
</organism>
<sequence length="478" mass="53832">QDLEINDIDLWLDYFLKGYRGIVIAGNETHSSTFSVFFGENDSHDLNAWRSFLLPEGVMVFQKLLLDVEDGSYLFTTYFSLPDFQIIQKLEEELIIGQTARLFVAAASAPEPPVYDTYKSIKKAIQTGKKLETFIIEGGYFMLFHNMNMSIVNEGTAEEYITVVMRPGVDDEVEWYQISIYADGHVLFHLKHFDLPNGVVDSWEYWDTLGQPWIMREVAGFLDGGRRITTFEEMKVRLFSGLPTDMVLDNTQCQVQGHDDILGANTLIQRRAIKNWEWFAETSGNAGEAIQLNYFQFAGDKDPHILHESIDIDVNRALVHVSLIKMRTQSSTSTVLVCELGTGAWMESKVEGERTQLTSVEDLVEAASSGYTMAISVSLDACTDENGDPAGDSIVGTSADYSYAKDDVVYAINDFTMKLNPGTLDGFVFDSYRASVTEDGTLTLQRALHDYACQKKSFRKGTRIDRDLFHSQIPTEPL</sequence>
<reference evidence="1" key="1">
    <citation type="submission" date="2020-11" db="EMBL/GenBank/DDBJ databases">
        <authorList>
            <person name="Tran Van P."/>
        </authorList>
    </citation>
    <scope>NUCLEOTIDE SEQUENCE</scope>
</reference>
<accession>A0A7R8WVG6</accession>
<name>A0A7R8WVG6_9CRUS</name>
<proteinExistence type="predicted"/>
<evidence type="ECO:0000313" key="1">
    <source>
        <dbReference type="EMBL" id="CAD7235905.1"/>
    </source>
</evidence>
<dbReference type="EMBL" id="OB675346">
    <property type="protein sequence ID" value="CAD7235905.1"/>
    <property type="molecule type" value="Genomic_DNA"/>
</dbReference>
<feature type="non-terminal residue" evidence="1">
    <location>
        <position position="1"/>
    </location>
</feature>
<feature type="non-terminal residue" evidence="1">
    <location>
        <position position="478"/>
    </location>
</feature>
<protein>
    <submittedName>
        <fullName evidence="1">Uncharacterized protein</fullName>
    </submittedName>
</protein>
<gene>
    <name evidence="1" type="ORF">CTOB1V02_LOCUS13720</name>
</gene>